<dbReference type="AlphaFoldDB" id="A0A0F4YNF7"/>
<dbReference type="EMBL" id="LASV01000318">
    <property type="protein sequence ID" value="KKA19774.1"/>
    <property type="molecule type" value="Genomic_DNA"/>
</dbReference>
<name>A0A0F4YNF7_RASE3</name>
<dbReference type="Proteomes" id="UP000053958">
    <property type="component" value="Unassembled WGS sequence"/>
</dbReference>
<evidence type="ECO:0000313" key="1">
    <source>
        <dbReference type="EMBL" id="KKA19774.1"/>
    </source>
</evidence>
<protein>
    <submittedName>
        <fullName evidence="1">Uncharacterized protein</fullName>
    </submittedName>
</protein>
<keyword evidence="2" id="KW-1185">Reference proteome</keyword>
<dbReference type="GeneID" id="25318541"/>
<comment type="caution">
    <text evidence="1">The sequence shown here is derived from an EMBL/GenBank/DDBJ whole genome shotgun (WGS) entry which is preliminary data.</text>
</comment>
<organism evidence="1 2">
    <name type="scientific">Rasamsonia emersonii (strain ATCC 16479 / CBS 393.64 / IMI 116815)</name>
    <dbReference type="NCBI Taxonomy" id="1408163"/>
    <lineage>
        <taxon>Eukaryota</taxon>
        <taxon>Fungi</taxon>
        <taxon>Dikarya</taxon>
        <taxon>Ascomycota</taxon>
        <taxon>Pezizomycotina</taxon>
        <taxon>Eurotiomycetes</taxon>
        <taxon>Eurotiomycetidae</taxon>
        <taxon>Eurotiales</taxon>
        <taxon>Trichocomaceae</taxon>
        <taxon>Rasamsonia</taxon>
    </lineage>
</organism>
<dbReference type="RefSeq" id="XP_013326386.1">
    <property type="nucleotide sequence ID" value="XM_013470932.1"/>
</dbReference>
<proteinExistence type="predicted"/>
<sequence>GTFGDHLPIPHFWECKRDSYHHGEVKKENSLVLSPTDLVLAINCSWTAIFREKGGPAPSPIGWGPLFGLEVYIRPSNHRARRTPVDDQPGNYVSRHPLPVGVFPSSCLFRA</sequence>
<evidence type="ECO:0000313" key="2">
    <source>
        <dbReference type="Proteomes" id="UP000053958"/>
    </source>
</evidence>
<gene>
    <name evidence="1" type="ORF">T310_6229</name>
</gene>
<accession>A0A0F4YNF7</accession>
<feature type="non-terminal residue" evidence="1">
    <location>
        <position position="1"/>
    </location>
</feature>
<reference evidence="1 2" key="1">
    <citation type="submission" date="2015-04" db="EMBL/GenBank/DDBJ databases">
        <authorList>
            <person name="Heijne W.H."/>
            <person name="Fedorova N.D."/>
            <person name="Nierman W.C."/>
            <person name="Vollebregt A.W."/>
            <person name="Zhao Z."/>
            <person name="Wu L."/>
            <person name="Kumar M."/>
            <person name="Stam H."/>
            <person name="van den Berg M.A."/>
            <person name="Pel H.J."/>
        </authorList>
    </citation>
    <scope>NUCLEOTIDE SEQUENCE [LARGE SCALE GENOMIC DNA]</scope>
    <source>
        <strain evidence="1 2">CBS 393.64</strain>
    </source>
</reference>